<feature type="transmembrane region" description="Helical" evidence="7">
    <location>
        <begin position="33"/>
        <end position="50"/>
    </location>
</feature>
<dbReference type="GO" id="GO:0008324">
    <property type="term" value="F:monoatomic cation transmembrane transporter activity"/>
    <property type="evidence" value="ECO:0007669"/>
    <property type="project" value="InterPro"/>
</dbReference>
<keyword evidence="4" id="KW-0677">Repeat</keyword>
<keyword evidence="2" id="KW-0813">Transport</keyword>
<dbReference type="InterPro" id="IPR051679">
    <property type="entry name" value="DASS-Related_Transporters"/>
</dbReference>
<dbReference type="GO" id="GO:0006813">
    <property type="term" value="P:potassium ion transport"/>
    <property type="evidence" value="ECO:0007669"/>
    <property type="project" value="InterPro"/>
</dbReference>
<dbReference type="GO" id="GO:0005886">
    <property type="term" value="C:plasma membrane"/>
    <property type="evidence" value="ECO:0007669"/>
    <property type="project" value="TreeGrafter"/>
</dbReference>
<dbReference type="AlphaFoldDB" id="A0A1W2HBK6"/>
<feature type="transmembrane region" description="Helical" evidence="7">
    <location>
        <begin position="95"/>
        <end position="128"/>
    </location>
</feature>
<dbReference type="Proteomes" id="UP000192333">
    <property type="component" value="Chromosome I"/>
</dbReference>
<keyword evidence="6 7" id="KW-0472">Membrane</keyword>
<proteinExistence type="predicted"/>
<dbReference type="EMBL" id="LT838813">
    <property type="protein sequence ID" value="SMD46253.1"/>
    <property type="molecule type" value="Genomic_DNA"/>
</dbReference>
<keyword evidence="5 7" id="KW-1133">Transmembrane helix</keyword>
<keyword evidence="10" id="KW-1185">Reference proteome</keyword>
<keyword evidence="3 7" id="KW-0812">Transmembrane</keyword>
<feature type="transmembrane region" description="Helical" evidence="7">
    <location>
        <begin position="493"/>
        <end position="523"/>
    </location>
</feature>
<dbReference type="InterPro" id="IPR036721">
    <property type="entry name" value="RCK_C_sf"/>
</dbReference>
<dbReference type="Gene3D" id="3.30.70.1450">
    <property type="entry name" value="Regulator of K+ conductance, C-terminal domain"/>
    <property type="match status" value="2"/>
</dbReference>
<feature type="transmembrane region" description="Helical" evidence="7">
    <location>
        <begin position="57"/>
        <end position="75"/>
    </location>
</feature>
<dbReference type="Pfam" id="PF03600">
    <property type="entry name" value="CitMHS"/>
    <property type="match status" value="1"/>
</dbReference>
<evidence type="ECO:0000256" key="5">
    <source>
        <dbReference type="ARBA" id="ARBA00022989"/>
    </source>
</evidence>
<feature type="domain" description="RCK C-terminal" evidence="8">
    <location>
        <begin position="303"/>
        <end position="389"/>
    </location>
</feature>
<dbReference type="PANTHER" id="PTHR43652:SF2">
    <property type="entry name" value="BASIC AMINO ACID ANTIPORTER YFCC-RELATED"/>
    <property type="match status" value="1"/>
</dbReference>
<feature type="transmembrane region" description="Helical" evidence="7">
    <location>
        <begin position="185"/>
        <end position="205"/>
    </location>
</feature>
<gene>
    <name evidence="9" type="ORF">SAMN00777080_4934</name>
</gene>
<feature type="transmembrane region" description="Helical" evidence="7">
    <location>
        <begin position="140"/>
        <end position="165"/>
    </location>
</feature>
<evidence type="ECO:0000256" key="1">
    <source>
        <dbReference type="ARBA" id="ARBA00004141"/>
    </source>
</evidence>
<evidence type="ECO:0000256" key="7">
    <source>
        <dbReference type="SAM" id="Phobius"/>
    </source>
</evidence>
<dbReference type="SUPFAM" id="SSF116726">
    <property type="entry name" value="TrkA C-terminal domain-like"/>
    <property type="match status" value="2"/>
</dbReference>
<name>A0A1W2HBK6_9BACT</name>
<evidence type="ECO:0000256" key="4">
    <source>
        <dbReference type="ARBA" id="ARBA00022737"/>
    </source>
</evidence>
<dbReference type="PROSITE" id="PS51202">
    <property type="entry name" value="RCK_C"/>
    <property type="match status" value="2"/>
</dbReference>
<evidence type="ECO:0000256" key="2">
    <source>
        <dbReference type="ARBA" id="ARBA00022448"/>
    </source>
</evidence>
<feature type="transmembrane region" description="Helical" evidence="7">
    <location>
        <begin position="404"/>
        <end position="420"/>
    </location>
</feature>
<evidence type="ECO:0000256" key="6">
    <source>
        <dbReference type="ARBA" id="ARBA00023136"/>
    </source>
</evidence>
<dbReference type="STRING" id="758820.SAMN00777080_4934"/>
<feature type="transmembrane region" description="Helical" evidence="7">
    <location>
        <begin position="574"/>
        <end position="594"/>
    </location>
</feature>
<sequence length="598" mass="65396">MILKKLWMDLYIVFGTLLFALILFAWGKFRHDLVAITCLLILTLTNIVPYEEAFMGFAHPAVITVAVILIISRALQESGLIAIIGQKVLKTGDNFTLQITLLCIIVCIASAFMNNVGALAIIMPVAIHIANKSGHSPSSFLMPIAFSSLLGGMITLIGTPPNIIIANFRKNEVGYTFSMFDFAPVGIGLSISGLIFIIFIGWKLLPKRIKSNKDPDIFNINDYITEIIIDEESKLNGKPLQDLIEISGGDLQVLNIVRNKYLMHTPDMGMILKKGDIISIEADSEDLQEFLQKSNTNLIAGKEDLKNLIGGEDISNVEAVVMADSSIIQQTAVSLSMRNRYGINLLAISRQDKKIKKRLDHVPFKTGDVLLLQGNTKKIAETLKDIGCLPLADRGFDIGKPRKIIIPILIFLVSIGMIILDWMPVHIGFTLAAVALVLSKTLKLKDVYSRIDWPVIILLGALMPIGDAMESSGGADLIAKKILQLSNLFPPEAAVALLFIVTMLLSNVINNAATVVLMAPIGLSMSHVMELSPDPFLMAIAVSASAAFMTPIGHQSNTLVMGPGGYTFRDYFKMGLPMSILIILIGIPLILYFWPLSK</sequence>
<feature type="transmembrane region" description="Helical" evidence="7">
    <location>
        <begin position="535"/>
        <end position="554"/>
    </location>
</feature>
<organism evidence="9 10">
    <name type="scientific">Aquiflexum balticum DSM 16537</name>
    <dbReference type="NCBI Taxonomy" id="758820"/>
    <lineage>
        <taxon>Bacteria</taxon>
        <taxon>Pseudomonadati</taxon>
        <taxon>Bacteroidota</taxon>
        <taxon>Cytophagia</taxon>
        <taxon>Cytophagales</taxon>
        <taxon>Cyclobacteriaceae</taxon>
        <taxon>Aquiflexum</taxon>
    </lineage>
</organism>
<protein>
    <submittedName>
        <fullName evidence="9">Di-and tricarboxylate transporter</fullName>
    </submittedName>
</protein>
<dbReference type="PROSITE" id="PS01271">
    <property type="entry name" value="NA_SULFATE"/>
    <property type="match status" value="1"/>
</dbReference>
<feature type="transmembrane region" description="Helical" evidence="7">
    <location>
        <begin position="7"/>
        <end position="27"/>
    </location>
</feature>
<dbReference type="InterPro" id="IPR006037">
    <property type="entry name" value="RCK_C"/>
</dbReference>
<dbReference type="InterPro" id="IPR004680">
    <property type="entry name" value="Cit_transptr-like_dom"/>
</dbReference>
<comment type="subcellular location">
    <subcellularLocation>
        <location evidence="1">Membrane</location>
        <topology evidence="1">Multi-pass membrane protein</topology>
    </subcellularLocation>
</comment>
<evidence type="ECO:0000256" key="3">
    <source>
        <dbReference type="ARBA" id="ARBA00022692"/>
    </source>
</evidence>
<dbReference type="PANTHER" id="PTHR43652">
    <property type="entry name" value="BASIC AMINO ACID ANTIPORTER YFCC-RELATED"/>
    <property type="match status" value="1"/>
</dbReference>
<dbReference type="Pfam" id="PF02080">
    <property type="entry name" value="TrkA_C"/>
    <property type="match status" value="2"/>
</dbReference>
<reference evidence="10" key="1">
    <citation type="submission" date="2017-04" db="EMBL/GenBank/DDBJ databases">
        <authorList>
            <person name="Varghese N."/>
            <person name="Submissions S."/>
        </authorList>
    </citation>
    <scope>NUCLEOTIDE SEQUENCE [LARGE SCALE GENOMIC DNA]</scope>
    <source>
        <strain evidence="10">DSM 16537</strain>
    </source>
</reference>
<accession>A0A1W2HBK6</accession>
<dbReference type="InterPro" id="IPR031312">
    <property type="entry name" value="Na/sul_symport_CS"/>
</dbReference>
<evidence type="ECO:0000313" key="9">
    <source>
        <dbReference type="EMBL" id="SMD46253.1"/>
    </source>
</evidence>
<feature type="domain" description="RCK C-terminal" evidence="8">
    <location>
        <begin position="211"/>
        <end position="296"/>
    </location>
</feature>
<evidence type="ECO:0000259" key="8">
    <source>
        <dbReference type="PROSITE" id="PS51202"/>
    </source>
</evidence>
<evidence type="ECO:0000313" key="10">
    <source>
        <dbReference type="Proteomes" id="UP000192333"/>
    </source>
</evidence>